<accession>A0A2A3JYL6</accession>
<dbReference type="OrthoDB" id="9776669at2"/>
<keyword evidence="4" id="KW-1185">Reference proteome</keyword>
<dbReference type="Gene3D" id="3.40.190.10">
    <property type="entry name" value="Periplasmic binding protein-like II"/>
    <property type="match status" value="2"/>
</dbReference>
<evidence type="ECO:0000313" key="4">
    <source>
        <dbReference type="Proteomes" id="UP000217448"/>
    </source>
</evidence>
<dbReference type="SUPFAM" id="SSF53850">
    <property type="entry name" value="Periplasmic binding protein-like II"/>
    <property type="match status" value="1"/>
</dbReference>
<dbReference type="NCBIfam" id="TIGR02122">
    <property type="entry name" value="TRAP_TAXI"/>
    <property type="match status" value="1"/>
</dbReference>
<organism evidence="3">
    <name type="scientific">Alloyangia mangrovi</name>
    <dbReference type="NCBI Taxonomy" id="1779329"/>
    <lineage>
        <taxon>Bacteria</taxon>
        <taxon>Pseudomonadati</taxon>
        <taxon>Pseudomonadota</taxon>
        <taxon>Alphaproteobacteria</taxon>
        <taxon>Rhodobacterales</taxon>
        <taxon>Roseobacteraceae</taxon>
        <taxon>Alloyangia</taxon>
    </lineage>
</organism>
<name>A0A2A3JYL6_9RHOB</name>
<dbReference type="RefSeq" id="WP_095881913.1">
    <property type="nucleotide sequence ID" value="NZ_NTHN02000014.1"/>
</dbReference>
<gene>
    <name evidence="2" type="ORF">CLG85_009415</name>
    <name evidence="3" type="ORF">CLG85_08720</name>
</gene>
<reference evidence="4" key="2">
    <citation type="submission" date="2023-07" db="EMBL/GenBank/DDBJ databases">
        <title>Yangia mangrovi SAOS 153D genome.</title>
        <authorList>
            <person name="Verma A."/>
            <person name="Pal Y."/>
            <person name="Sundharam S."/>
            <person name="Bisht B."/>
            <person name="Srinivasan K."/>
        </authorList>
    </citation>
    <scope>NUCLEOTIDE SEQUENCE [LARGE SCALE GENOMIC DNA]</scope>
    <source>
        <strain evidence="4">SAOS 153D</strain>
    </source>
</reference>
<dbReference type="EMBL" id="NTHN02000014">
    <property type="protein sequence ID" value="MCT4370526.1"/>
    <property type="molecule type" value="Genomic_DNA"/>
</dbReference>
<protein>
    <submittedName>
        <fullName evidence="2">TAXI family TRAP transporter solute-binding subunit</fullName>
    </submittedName>
    <submittedName>
        <fullName evidence="3">TRAP transporter substrate-binding protein</fullName>
    </submittedName>
</protein>
<reference evidence="2" key="3">
    <citation type="submission" date="2024-05" db="EMBL/GenBank/DDBJ databases">
        <title>Yangia mangrovi SAOS 153D genome.</title>
        <authorList>
            <person name="Verma A."/>
            <person name="Pal Y."/>
            <person name="Sundharam S."/>
            <person name="Bisht B."/>
            <person name="Srinivasan K."/>
        </authorList>
    </citation>
    <scope>NUCLEOTIDE SEQUENCE</scope>
    <source>
        <strain evidence="2">SAOS 153D</strain>
    </source>
</reference>
<feature type="signal peptide" evidence="1">
    <location>
        <begin position="1"/>
        <end position="23"/>
    </location>
</feature>
<dbReference type="Proteomes" id="UP000217448">
    <property type="component" value="Unassembled WGS sequence"/>
</dbReference>
<evidence type="ECO:0000313" key="3">
    <source>
        <dbReference type="EMBL" id="PBD19549.1"/>
    </source>
</evidence>
<dbReference type="Pfam" id="PF16868">
    <property type="entry name" value="NMT1_3"/>
    <property type="match status" value="1"/>
</dbReference>
<comment type="caution">
    <text evidence="3">The sequence shown here is derived from an EMBL/GenBank/DDBJ whole genome shotgun (WGS) entry which is preliminary data.</text>
</comment>
<dbReference type="PANTHER" id="PTHR42941:SF1">
    <property type="entry name" value="SLL1037 PROTEIN"/>
    <property type="match status" value="1"/>
</dbReference>
<dbReference type="InterPro" id="IPR011852">
    <property type="entry name" value="TRAP_TAXI"/>
</dbReference>
<dbReference type="PANTHER" id="PTHR42941">
    <property type="entry name" value="SLL1037 PROTEIN"/>
    <property type="match status" value="1"/>
</dbReference>
<evidence type="ECO:0000256" key="1">
    <source>
        <dbReference type="SAM" id="SignalP"/>
    </source>
</evidence>
<reference evidence="3" key="1">
    <citation type="submission" date="2017-09" db="EMBL/GenBank/DDBJ databases">
        <title>Yangia sp. SAOS 153D whole genome sequencing.</title>
        <authorList>
            <person name="Verma A."/>
            <person name="Krishnamurthi S."/>
        </authorList>
    </citation>
    <scope>NUCLEOTIDE SEQUENCE [LARGE SCALE GENOMIC DNA]</scope>
    <source>
        <strain evidence="3">SAOS 153D</strain>
    </source>
</reference>
<keyword evidence="1" id="KW-0732">Signal</keyword>
<feature type="chain" id="PRO_5012946336" evidence="1">
    <location>
        <begin position="24"/>
        <end position="318"/>
    </location>
</feature>
<sequence length="318" mass="33392">MNFLGKAALAAGLALLAAMPAQAETRVTLKAAKSGSSYYQMSVQIAEAMKAGTDGGVIVTVEESQGSQQNVMEVRARGGDYVFTSPPALVAAARDGKGAFEGKENPAFGEIRALFPLPSLTMHFVMSKSSGVTDFAGMEGKNILLGKGSFGATEGEKYLELFGLDGKVKIADVELSNAVPALKNGQIDGFVTAGSFPAPNVVEAAASTDVTVLSLTDEQVAQTGRAKLVIPAGTYAGQDADIVTTSLPVVTYTTTKMDDETAYQLTKTFWEEKARMGEESPWWTGVDAALLENVTGKLHPGAVRYYEEAGIALSDAQK</sequence>
<evidence type="ECO:0000313" key="2">
    <source>
        <dbReference type="EMBL" id="MCT4370526.1"/>
    </source>
</evidence>
<dbReference type="AlphaFoldDB" id="A0A2A3JYL6"/>
<dbReference type="EMBL" id="NTHN01000121">
    <property type="protein sequence ID" value="PBD19549.1"/>
    <property type="molecule type" value="Genomic_DNA"/>
</dbReference>
<proteinExistence type="predicted"/>